<dbReference type="EMBL" id="ACZM01000003">
    <property type="protein sequence ID" value="EHG22344.1"/>
    <property type="molecule type" value="Genomic_DNA"/>
</dbReference>
<dbReference type="NCBIfam" id="NF010446">
    <property type="entry name" value="PRK13872.1"/>
    <property type="match status" value="1"/>
</dbReference>
<dbReference type="Pfam" id="PF04335">
    <property type="entry name" value="VirB8"/>
    <property type="match status" value="1"/>
</dbReference>
<feature type="compositionally biased region" description="Polar residues" evidence="5">
    <location>
        <begin position="236"/>
        <end position="248"/>
    </location>
</feature>
<evidence type="ECO:0000256" key="6">
    <source>
        <dbReference type="SAM" id="Phobius"/>
    </source>
</evidence>
<dbReference type="Gene3D" id="3.10.450.230">
    <property type="entry name" value="VirB8 protein"/>
    <property type="match status" value="1"/>
</dbReference>
<evidence type="ECO:0000256" key="5">
    <source>
        <dbReference type="SAM" id="MobiDB-lite"/>
    </source>
</evidence>
<dbReference type="GO" id="GO:0016020">
    <property type="term" value="C:membrane"/>
    <property type="evidence" value="ECO:0007669"/>
    <property type="project" value="UniProtKB-SubCell"/>
</dbReference>
<feature type="domain" description="Bacterial virulence protein VirB8" evidence="7">
    <location>
        <begin position="21"/>
        <end position="228"/>
    </location>
</feature>
<keyword evidence="9" id="KW-1185">Reference proteome</keyword>
<keyword evidence="4 6" id="KW-0472">Membrane</keyword>
<feature type="region of interest" description="Disordered" evidence="5">
    <location>
        <begin position="229"/>
        <end position="248"/>
    </location>
</feature>
<dbReference type="SUPFAM" id="SSF54427">
    <property type="entry name" value="NTF2-like"/>
    <property type="match status" value="1"/>
</dbReference>
<dbReference type="Proteomes" id="UP000004129">
    <property type="component" value="Unassembled WGS sequence"/>
</dbReference>
<evidence type="ECO:0000313" key="9">
    <source>
        <dbReference type="Proteomes" id="UP000004129"/>
    </source>
</evidence>
<dbReference type="STRING" id="679201.HMPREF9334_00380"/>
<organism evidence="8 9">
    <name type="scientific">Selenomonas infelix ATCC 43532</name>
    <dbReference type="NCBI Taxonomy" id="679201"/>
    <lineage>
        <taxon>Bacteria</taxon>
        <taxon>Bacillati</taxon>
        <taxon>Bacillota</taxon>
        <taxon>Negativicutes</taxon>
        <taxon>Selenomonadales</taxon>
        <taxon>Selenomonadaceae</taxon>
        <taxon>Selenomonas</taxon>
    </lineage>
</organism>
<feature type="transmembrane region" description="Helical" evidence="6">
    <location>
        <begin position="42"/>
        <end position="62"/>
    </location>
</feature>
<sequence>MFHRPEHFTPPTNSQSPAEKAGRKWDAREGEIIEQNYNLRRLLLGLVVVIVALAGALCYKAVTENTLVYVVETDIKTGEVRNVGTANSMANYTPNDEVYSYFIRQFVQDIRSVPLDEVVYNKQLNTAYSFLTKDGANILTSRMEAENRVEKLHRATVQVTINSVIPMEGGKSYQVRWSEVEYRAGASKREVTPYTGIFTVEIIKTDDKEKLAVNPLGIYIKDLRWERDTETKTSKDPNTQQTAQTVTQ</sequence>
<protein>
    <recommendedName>
        <fullName evidence="7">Bacterial virulence protein VirB8 domain-containing protein</fullName>
    </recommendedName>
</protein>
<proteinExistence type="predicted"/>
<dbReference type="InterPro" id="IPR032710">
    <property type="entry name" value="NTF2-like_dom_sf"/>
</dbReference>
<accession>G5GM99</accession>
<evidence type="ECO:0000256" key="2">
    <source>
        <dbReference type="ARBA" id="ARBA00022692"/>
    </source>
</evidence>
<feature type="region of interest" description="Disordered" evidence="5">
    <location>
        <begin position="1"/>
        <end position="21"/>
    </location>
</feature>
<keyword evidence="3 6" id="KW-1133">Transmembrane helix</keyword>
<evidence type="ECO:0000259" key="7">
    <source>
        <dbReference type="Pfam" id="PF04335"/>
    </source>
</evidence>
<evidence type="ECO:0000256" key="4">
    <source>
        <dbReference type="ARBA" id="ARBA00023136"/>
    </source>
</evidence>
<dbReference type="PATRIC" id="fig|679201.3.peg.381"/>
<dbReference type="eggNOG" id="COG3701">
    <property type="taxonomic scope" value="Bacteria"/>
</dbReference>
<name>G5GM99_9FIRM</name>
<dbReference type="CDD" id="cd16425">
    <property type="entry name" value="TrbF"/>
    <property type="match status" value="1"/>
</dbReference>
<dbReference type="InterPro" id="IPR007430">
    <property type="entry name" value="VirB8"/>
</dbReference>
<evidence type="ECO:0000256" key="1">
    <source>
        <dbReference type="ARBA" id="ARBA00004167"/>
    </source>
</evidence>
<dbReference type="InterPro" id="IPR035658">
    <property type="entry name" value="TrbF"/>
</dbReference>
<comment type="caution">
    <text evidence="8">The sequence shown here is derived from an EMBL/GenBank/DDBJ whole genome shotgun (WGS) entry which is preliminary data.</text>
</comment>
<keyword evidence="2 6" id="KW-0812">Transmembrane</keyword>
<dbReference type="AlphaFoldDB" id="G5GM99"/>
<evidence type="ECO:0000256" key="3">
    <source>
        <dbReference type="ARBA" id="ARBA00022989"/>
    </source>
</evidence>
<evidence type="ECO:0000313" key="8">
    <source>
        <dbReference type="EMBL" id="EHG22344.1"/>
    </source>
</evidence>
<dbReference type="HOGENOM" id="CLU_076026_0_0_9"/>
<reference evidence="8 9" key="1">
    <citation type="submission" date="2011-08" db="EMBL/GenBank/DDBJ databases">
        <title>The Genome Sequence of Selenomonas infelix ATCC 43532.</title>
        <authorList>
            <consortium name="The Broad Institute Genome Sequencing Platform"/>
            <person name="Earl A."/>
            <person name="Ward D."/>
            <person name="Feldgarden M."/>
            <person name="Gevers D."/>
            <person name="Izard J."/>
            <person name="Blanton J.M."/>
            <person name="Baranova O.V."/>
            <person name="Dewhirst F.E."/>
            <person name="Young S.K."/>
            <person name="Zeng Q."/>
            <person name="Gargeya S."/>
            <person name="Fitzgerald M."/>
            <person name="Haas B."/>
            <person name="Abouelleil A."/>
            <person name="Alvarado L."/>
            <person name="Arachchi H.M."/>
            <person name="Berlin A."/>
            <person name="Brown A."/>
            <person name="Chapman S.B."/>
            <person name="Chen Z."/>
            <person name="Dunbar C."/>
            <person name="Freedman E."/>
            <person name="Gearin G."/>
            <person name="Gellesch M."/>
            <person name="Goldberg J."/>
            <person name="Griggs A."/>
            <person name="Gujja S."/>
            <person name="Heiman D."/>
            <person name="Howarth C."/>
            <person name="Larson L."/>
            <person name="Lui A."/>
            <person name="MacDonald P.J.P."/>
            <person name="Montmayeur A."/>
            <person name="Murphy C."/>
            <person name="Neiman D."/>
            <person name="Pearson M."/>
            <person name="Priest M."/>
            <person name="Roberts A."/>
            <person name="Saif S."/>
            <person name="Shea T."/>
            <person name="Shenoy N."/>
            <person name="Sisk P."/>
            <person name="Stolte C."/>
            <person name="Sykes S."/>
            <person name="Wortman J."/>
            <person name="Nusbaum C."/>
            <person name="Birren B."/>
        </authorList>
    </citation>
    <scope>NUCLEOTIDE SEQUENCE [LARGE SCALE GENOMIC DNA]</scope>
    <source>
        <strain evidence="8 9">ATCC 43532</strain>
    </source>
</reference>
<gene>
    <name evidence="8" type="ORF">HMPREF9334_00380</name>
</gene>
<comment type="subcellular location">
    <subcellularLocation>
        <location evidence="1">Membrane</location>
        <topology evidence="1">Single-pass membrane protein</topology>
    </subcellularLocation>
</comment>